<dbReference type="EMBL" id="JAAABI010000002">
    <property type="protein sequence ID" value="NAY92080.1"/>
    <property type="molecule type" value="Genomic_DNA"/>
</dbReference>
<keyword evidence="5 7" id="KW-0456">Lyase</keyword>
<dbReference type="HAMAP" id="MF_00006">
    <property type="entry name" value="Arg_succ_lyase"/>
    <property type="match status" value="1"/>
</dbReference>
<evidence type="ECO:0000313" key="8">
    <source>
        <dbReference type="Proteomes" id="UP000667650"/>
    </source>
</evidence>
<proteinExistence type="inferred from homology"/>
<feature type="domain" description="Fumarate lyase N-terminal" evidence="6">
    <location>
        <begin position="25"/>
        <end position="300"/>
    </location>
</feature>
<dbReference type="InterPro" id="IPR020557">
    <property type="entry name" value="Fumarate_lyase_CS"/>
</dbReference>
<dbReference type="RefSeq" id="WP_166523470.1">
    <property type="nucleotide sequence ID" value="NZ_JAAABI010000002.1"/>
</dbReference>
<evidence type="ECO:0000256" key="2">
    <source>
        <dbReference type="ARBA" id="ARBA00004941"/>
    </source>
</evidence>
<dbReference type="InterPro" id="IPR009049">
    <property type="entry name" value="Argininosuccinate_lyase"/>
</dbReference>
<dbReference type="GO" id="GO:0005829">
    <property type="term" value="C:cytosol"/>
    <property type="evidence" value="ECO:0007669"/>
    <property type="project" value="TreeGrafter"/>
</dbReference>
<evidence type="ECO:0000256" key="5">
    <source>
        <dbReference type="HAMAP-Rule" id="MF_00006"/>
    </source>
</evidence>
<dbReference type="InterPro" id="IPR008948">
    <property type="entry name" value="L-Aspartase-like"/>
</dbReference>
<evidence type="ECO:0000256" key="1">
    <source>
        <dbReference type="ARBA" id="ARBA00000985"/>
    </source>
</evidence>
<dbReference type="Pfam" id="PF00206">
    <property type="entry name" value="Lyase_1"/>
    <property type="match status" value="1"/>
</dbReference>
<evidence type="ECO:0000259" key="6">
    <source>
        <dbReference type="Pfam" id="PF00206"/>
    </source>
</evidence>
<comment type="catalytic activity">
    <reaction evidence="1 5">
        <text>2-(N(omega)-L-arginino)succinate = fumarate + L-arginine</text>
        <dbReference type="Rhea" id="RHEA:24020"/>
        <dbReference type="ChEBI" id="CHEBI:29806"/>
        <dbReference type="ChEBI" id="CHEBI:32682"/>
        <dbReference type="ChEBI" id="CHEBI:57472"/>
        <dbReference type="EC" id="4.3.2.1"/>
    </reaction>
</comment>
<reference evidence="7" key="1">
    <citation type="submission" date="2020-01" db="EMBL/GenBank/DDBJ databases">
        <title>Muricauda ochracea sp. nov., isolated from a tidal flat of Garorim bay in Korea.</title>
        <authorList>
            <person name="Kim D."/>
            <person name="Yoo Y."/>
            <person name="Kim J.-J."/>
        </authorList>
    </citation>
    <scope>NUCLEOTIDE SEQUENCE</scope>
    <source>
        <strain evidence="7">JGD-17</strain>
    </source>
</reference>
<evidence type="ECO:0000256" key="3">
    <source>
        <dbReference type="ARBA" id="ARBA00012338"/>
    </source>
</evidence>
<dbReference type="PRINTS" id="PR00149">
    <property type="entry name" value="FUMRATELYASE"/>
</dbReference>
<dbReference type="CDD" id="cd01359">
    <property type="entry name" value="Argininosuccinate_lyase"/>
    <property type="match status" value="1"/>
</dbReference>
<protein>
    <recommendedName>
        <fullName evidence="3 5">Argininosuccinate lyase</fullName>
        <shortName evidence="5">ASAL</shortName>
        <ecNumber evidence="3 5">4.3.2.1</ecNumber>
    </recommendedName>
    <alternativeName>
        <fullName evidence="5">Arginosuccinase</fullName>
    </alternativeName>
</protein>
<dbReference type="InterPro" id="IPR000362">
    <property type="entry name" value="Fumarate_lyase_fam"/>
</dbReference>
<dbReference type="PRINTS" id="PR00145">
    <property type="entry name" value="ARGSUCLYASE"/>
</dbReference>
<dbReference type="GO" id="GO:0042450">
    <property type="term" value="P:L-arginine biosynthetic process via ornithine"/>
    <property type="evidence" value="ECO:0007669"/>
    <property type="project" value="UniProtKB-UniRule"/>
</dbReference>
<dbReference type="EC" id="4.3.2.1" evidence="3 5"/>
<evidence type="ECO:0000256" key="4">
    <source>
        <dbReference type="ARBA" id="ARBA00022571"/>
    </source>
</evidence>
<dbReference type="SUPFAM" id="SSF48557">
    <property type="entry name" value="L-aspartase-like"/>
    <property type="match status" value="1"/>
</dbReference>
<keyword evidence="5" id="KW-0963">Cytoplasm</keyword>
<dbReference type="NCBIfam" id="TIGR00838">
    <property type="entry name" value="argH"/>
    <property type="match status" value="1"/>
</dbReference>
<dbReference type="GO" id="GO:0004056">
    <property type="term" value="F:argininosuccinate lyase activity"/>
    <property type="evidence" value="ECO:0007669"/>
    <property type="project" value="UniProtKB-UniRule"/>
</dbReference>
<comment type="similarity">
    <text evidence="5">Belongs to the lyase 1 family. Argininosuccinate lyase subfamily.</text>
</comment>
<dbReference type="Proteomes" id="UP000667650">
    <property type="component" value="Unassembled WGS sequence"/>
</dbReference>
<comment type="pathway">
    <text evidence="2 5">Amino-acid biosynthesis; L-arginine biosynthesis; L-arginine from L-ornithine and carbamoyl phosphate: step 3/3.</text>
</comment>
<dbReference type="InterPro" id="IPR024083">
    <property type="entry name" value="Fumarase/histidase_N"/>
</dbReference>
<keyword evidence="4 5" id="KW-0055">Arginine biosynthesis</keyword>
<gene>
    <name evidence="5 7" type="primary">argH</name>
    <name evidence="7" type="ORF">GTQ34_09120</name>
</gene>
<dbReference type="Gene3D" id="1.20.200.10">
    <property type="entry name" value="Fumarase/aspartase (Central domain)"/>
    <property type="match status" value="1"/>
</dbReference>
<dbReference type="PANTHER" id="PTHR43814">
    <property type="entry name" value="ARGININOSUCCINATE LYASE"/>
    <property type="match status" value="1"/>
</dbReference>
<keyword evidence="5" id="KW-0028">Amino-acid biosynthesis</keyword>
<comment type="subcellular location">
    <subcellularLocation>
        <location evidence="5">Cytoplasm</location>
    </subcellularLocation>
</comment>
<dbReference type="PANTHER" id="PTHR43814:SF1">
    <property type="entry name" value="ARGININOSUCCINATE LYASE"/>
    <property type="match status" value="1"/>
</dbReference>
<organism evidence="7 8">
    <name type="scientific">Flagellimonas ochracea</name>
    <dbReference type="NCBI Taxonomy" id="2696472"/>
    <lineage>
        <taxon>Bacteria</taxon>
        <taxon>Pseudomonadati</taxon>
        <taxon>Bacteroidota</taxon>
        <taxon>Flavobacteriia</taxon>
        <taxon>Flavobacteriales</taxon>
        <taxon>Flavobacteriaceae</taxon>
        <taxon>Flagellimonas</taxon>
    </lineage>
</organism>
<name>A0A964WXI1_9FLAO</name>
<dbReference type="AlphaFoldDB" id="A0A964WXI1"/>
<keyword evidence="8" id="KW-1185">Reference proteome</keyword>
<sequence>MKLWDKGFITDKKIDHFTVGNDRELDLVLAKYDVIASKAHAKMLGKVGLISETEAADLVKALENIAKDIEKGKFTIEDDFEDMHSKIEYLLTETLGDTGKKIHTARSRNDQILVAMQLYLKDELSEIKLQIKSLFDLLLKLAEKHKNVLLPGYTHLQIAMPSSFGLWFSAYAESLVDDLYLVQAAYKIADQNPLGSAAGYGSSFPIDRSFTTSEMGFDTLKYNVVAAQMGRGKVEKSAAFGMSSVAATLSKLAMDICLYMNQNFDFISFPNELTTGSSIMPHKKNPDVFELIRAKCNKIQAVPNQLILIINNLPSGYHRDLQLVKDVIVPAIQDLKACLEMMSFSLKEIQVNTDILKDPKYDYLFSVDTLNEMVKNGVPFRDAYKTMGKAIENGNFKPKKDIEHTHEGGLGNLCLQEIREKMDKLF</sequence>
<dbReference type="Gene3D" id="1.10.40.30">
    <property type="entry name" value="Fumarase/aspartase (C-terminal domain)"/>
    <property type="match status" value="1"/>
</dbReference>
<dbReference type="Gene3D" id="1.10.275.10">
    <property type="entry name" value="Fumarase/aspartase (N-terminal domain)"/>
    <property type="match status" value="1"/>
</dbReference>
<evidence type="ECO:0000313" key="7">
    <source>
        <dbReference type="EMBL" id="NAY92080.1"/>
    </source>
</evidence>
<dbReference type="InterPro" id="IPR022761">
    <property type="entry name" value="Fumarate_lyase_N"/>
</dbReference>
<comment type="caution">
    <text evidence="7">The sequence shown here is derived from an EMBL/GenBank/DDBJ whole genome shotgun (WGS) entry which is preliminary data.</text>
</comment>
<accession>A0A964WXI1</accession>
<dbReference type="PROSITE" id="PS00163">
    <property type="entry name" value="FUMARATE_LYASES"/>
    <property type="match status" value="1"/>
</dbReference>